<comment type="caution">
    <text evidence="3">The sequence shown here is derived from an EMBL/GenBank/DDBJ whole genome shotgun (WGS) entry which is preliminary data.</text>
</comment>
<dbReference type="Proteomes" id="UP000308528">
    <property type="component" value="Unassembled WGS sequence"/>
</dbReference>
<feature type="signal peptide" evidence="1">
    <location>
        <begin position="1"/>
        <end position="23"/>
    </location>
</feature>
<reference evidence="3 4" key="1">
    <citation type="submission" date="2019-04" db="EMBL/GenBank/DDBJ databases">
        <title>Lewinella litorea sp. nov., isolated from a marine sand.</title>
        <authorList>
            <person name="Yoon J.-H."/>
        </authorList>
    </citation>
    <scope>NUCLEOTIDE SEQUENCE [LARGE SCALE GENOMIC DNA]</scope>
    <source>
        <strain evidence="3 4">HSMS-39</strain>
    </source>
</reference>
<dbReference type="InterPro" id="IPR032710">
    <property type="entry name" value="NTF2-like_dom_sf"/>
</dbReference>
<feature type="chain" id="PRO_5020503960" evidence="1">
    <location>
        <begin position="24"/>
        <end position="151"/>
    </location>
</feature>
<dbReference type="Gene3D" id="3.10.450.50">
    <property type="match status" value="1"/>
</dbReference>
<dbReference type="OrthoDB" id="1442122at2"/>
<keyword evidence="4" id="KW-1185">Reference proteome</keyword>
<keyword evidence="1" id="KW-0732">Signal</keyword>
<sequence>MKTPWRLSLCCLLITGLSTPLTAQDHREQEIRQFEDLERQSVLQRDTAALFGRLWSPHMVINTPANVVGTVEGTKQLLRNGGLDYLSFKRNIEKITFIDDVAIVMGGEVIRPQGQQPHAGKTVHRRFTHVWMPSDSGWSIVARQASILKVE</sequence>
<evidence type="ECO:0000259" key="2">
    <source>
        <dbReference type="Pfam" id="PF14534"/>
    </source>
</evidence>
<dbReference type="AlphaFoldDB" id="A0A4S4NG40"/>
<evidence type="ECO:0000256" key="1">
    <source>
        <dbReference type="SAM" id="SignalP"/>
    </source>
</evidence>
<gene>
    <name evidence="3" type="ORF">E4021_14385</name>
</gene>
<accession>A0A4S4NG40</accession>
<name>A0A4S4NG40_9BACT</name>
<dbReference type="RefSeq" id="WP_136460072.1">
    <property type="nucleotide sequence ID" value="NZ_SRSF01000007.1"/>
</dbReference>
<evidence type="ECO:0000313" key="4">
    <source>
        <dbReference type="Proteomes" id="UP000308528"/>
    </source>
</evidence>
<protein>
    <submittedName>
        <fullName evidence="3">Nuclear transport factor 2 family protein</fullName>
    </submittedName>
</protein>
<evidence type="ECO:0000313" key="3">
    <source>
        <dbReference type="EMBL" id="THH37607.1"/>
    </source>
</evidence>
<organism evidence="3 4">
    <name type="scientific">Neolewinella litorea</name>
    <dbReference type="NCBI Taxonomy" id="2562452"/>
    <lineage>
        <taxon>Bacteria</taxon>
        <taxon>Pseudomonadati</taxon>
        <taxon>Bacteroidota</taxon>
        <taxon>Saprospiria</taxon>
        <taxon>Saprospirales</taxon>
        <taxon>Lewinellaceae</taxon>
        <taxon>Neolewinella</taxon>
    </lineage>
</organism>
<proteinExistence type="predicted"/>
<dbReference type="EMBL" id="SRSF01000007">
    <property type="protein sequence ID" value="THH37607.1"/>
    <property type="molecule type" value="Genomic_DNA"/>
</dbReference>
<dbReference type="InterPro" id="IPR027843">
    <property type="entry name" value="DUF4440"/>
</dbReference>
<dbReference type="Pfam" id="PF14534">
    <property type="entry name" value="DUF4440"/>
    <property type="match status" value="1"/>
</dbReference>
<feature type="domain" description="DUF4440" evidence="2">
    <location>
        <begin position="32"/>
        <end position="140"/>
    </location>
</feature>
<dbReference type="SUPFAM" id="SSF54427">
    <property type="entry name" value="NTF2-like"/>
    <property type="match status" value="1"/>
</dbReference>